<comment type="caution">
    <text evidence="6">The sequence shown here is derived from an EMBL/GenBank/DDBJ whole genome shotgun (WGS) entry which is preliminary data.</text>
</comment>
<evidence type="ECO:0000313" key="7">
    <source>
        <dbReference type="Proteomes" id="UP001558632"/>
    </source>
</evidence>
<evidence type="ECO:0000256" key="1">
    <source>
        <dbReference type="ARBA" id="ARBA00004123"/>
    </source>
</evidence>
<keyword evidence="5" id="KW-0539">Nucleus</keyword>
<comment type="subcellular location">
    <subcellularLocation>
        <location evidence="1">Nucleus</location>
    </subcellularLocation>
</comment>
<evidence type="ECO:0000256" key="4">
    <source>
        <dbReference type="ARBA" id="ARBA00023163"/>
    </source>
</evidence>
<dbReference type="EMBL" id="JBEUSY010000304">
    <property type="protein sequence ID" value="KAL1238564.1"/>
    <property type="molecule type" value="Genomic_DNA"/>
</dbReference>
<proteinExistence type="inferred from homology"/>
<name>A0ABR3KL87_TRISP</name>
<gene>
    <name evidence="6" type="ORF">TSPI_01502</name>
</gene>
<dbReference type="PANTHER" id="PTHR13114">
    <property type="entry name" value="MEDIATOR OF RNA POLYMERASE II TRANSCRIPTION SUBUNIT 17"/>
    <property type="match status" value="1"/>
</dbReference>
<evidence type="ECO:0000313" key="6">
    <source>
        <dbReference type="EMBL" id="KAL1238564.1"/>
    </source>
</evidence>
<evidence type="ECO:0000256" key="3">
    <source>
        <dbReference type="ARBA" id="ARBA00023015"/>
    </source>
</evidence>
<dbReference type="PANTHER" id="PTHR13114:SF7">
    <property type="entry name" value="MEDIATOR OF RNA POLYMERASE II TRANSCRIPTION SUBUNIT 17"/>
    <property type="match status" value="1"/>
</dbReference>
<evidence type="ECO:0000256" key="5">
    <source>
        <dbReference type="ARBA" id="ARBA00023242"/>
    </source>
</evidence>
<comment type="similarity">
    <text evidence="2">Belongs to the Mediator complex subunit 17 family.</text>
</comment>
<dbReference type="InterPro" id="IPR019313">
    <property type="entry name" value="Mediator_Med17"/>
</dbReference>
<keyword evidence="7" id="KW-1185">Reference proteome</keyword>
<keyword evidence="4" id="KW-0804">Transcription</keyword>
<organism evidence="6 7">
    <name type="scientific">Trichinella spiralis</name>
    <name type="common">Trichina worm</name>
    <dbReference type="NCBI Taxonomy" id="6334"/>
    <lineage>
        <taxon>Eukaryota</taxon>
        <taxon>Metazoa</taxon>
        <taxon>Ecdysozoa</taxon>
        <taxon>Nematoda</taxon>
        <taxon>Enoplea</taxon>
        <taxon>Dorylaimia</taxon>
        <taxon>Trichinellida</taxon>
        <taxon>Trichinellidae</taxon>
        <taxon>Trichinella</taxon>
    </lineage>
</organism>
<dbReference type="Proteomes" id="UP001558632">
    <property type="component" value="Unassembled WGS sequence"/>
</dbReference>
<accession>A0ABR3KL87</accession>
<sequence length="601" mass="69367">MNSGDADDEEEQKLLVAVEPLREWKVFDISFSGVERYLQPLHYNDHVAELAHNVRWSKLVGKSSRNLSTISRTAKADDPTSGRAAWENVARSLHSALTEMVVLMDLIKVTMTGRYMAFDAAMHEMSDDSKPMFKSGDAYALFAKRKALSITRSIQQAMQPDEESTYLREMAEMRKYWRLRKSKNSILGDLSLGHCLPKFPPQSTFEIIRKENCLNLEKHPSMETSTLKILLPDDLKENRQLRIHLITGKHFLKLVPYMRQVVSNSTTLELTAKPIVTWKDRLEVAQSSMLFRDLFLLISKEAIVFHDNTSFIYRDFLIIRLDSRNAVLVSLFSREELEEARKNMPKDKRTKRLIAETKLQCIFALKQRVCSRYMYLIDMTHPAPLAGVEMKSQEQIEHLEECQPSFILHSILDDARHYILITEMKKALDQLSSAQKDPVMTVYWCYDCCRYNTIARLSLVIPFYEYCGRFTIMIEVSFNRIVITSKDCSTVKMVGCVDELITYVKMKCRQYFISTIGMVIRPLDWQTITSSLCIMDSNGSVTPTITIVSPCATYLLRILYPLDSDQVQVFLLKIDGENPSWDNWHNCTPDAYVPIDLNNDK</sequence>
<keyword evidence="3" id="KW-0805">Transcription regulation</keyword>
<evidence type="ECO:0000256" key="2">
    <source>
        <dbReference type="ARBA" id="ARBA00005635"/>
    </source>
</evidence>
<reference evidence="6 7" key="1">
    <citation type="submission" date="2024-07" db="EMBL/GenBank/DDBJ databases">
        <title>Enhanced genomic and transcriptomic resources for Trichinella pseudospiralis and T. spiralis underpin the discovery of pronounced molecular differences between stages and species.</title>
        <authorList>
            <person name="Pasi K.K."/>
            <person name="La Rosa G."/>
            <person name="Gomez-Morales M.A."/>
            <person name="Tosini F."/>
            <person name="Sumanam S."/>
            <person name="Young N.D."/>
            <person name="Chang B.C."/>
            <person name="Robin G.B."/>
        </authorList>
    </citation>
    <scope>NUCLEOTIDE SEQUENCE [LARGE SCALE GENOMIC DNA]</scope>
    <source>
        <strain evidence="6">ISS534</strain>
    </source>
</reference>
<protein>
    <submittedName>
        <fullName evidence="6">Mediator of RNA polymerase II transcription subunit</fullName>
    </submittedName>
</protein>